<gene>
    <name evidence="1" type="ORF">HG15A2_24940</name>
</gene>
<dbReference type="AlphaFoldDB" id="A0A517MWF1"/>
<name>A0A517MWF1_9BACT</name>
<dbReference type="EMBL" id="CP036263">
    <property type="protein sequence ID" value="QDS99202.1"/>
    <property type="molecule type" value="Genomic_DNA"/>
</dbReference>
<protein>
    <submittedName>
        <fullName evidence="1">Uncharacterized protein</fullName>
    </submittedName>
</protein>
<dbReference type="KEGG" id="amob:HG15A2_24940"/>
<evidence type="ECO:0000313" key="1">
    <source>
        <dbReference type="EMBL" id="QDS99202.1"/>
    </source>
</evidence>
<sequence length="132" mass="14725">MWSTPGTTALSVYSCPEGEPLPPRQLASLVSEEFEDATLDGRFLHVVFTSYNDFESKNLNRLCNPRHDLAGRNQLEVHSLQRPCCSLIVQSHQIHWRNRLLLIAAILHKPASMAVDGSGTGVALDISVWLPY</sequence>
<proteinExistence type="predicted"/>
<accession>A0A517MWF1</accession>
<keyword evidence="2" id="KW-1185">Reference proteome</keyword>
<organism evidence="1 2">
    <name type="scientific">Adhaeretor mobilis</name>
    <dbReference type="NCBI Taxonomy" id="1930276"/>
    <lineage>
        <taxon>Bacteria</taxon>
        <taxon>Pseudomonadati</taxon>
        <taxon>Planctomycetota</taxon>
        <taxon>Planctomycetia</taxon>
        <taxon>Pirellulales</taxon>
        <taxon>Lacipirellulaceae</taxon>
        <taxon>Adhaeretor</taxon>
    </lineage>
</organism>
<reference evidence="1 2" key="1">
    <citation type="submission" date="2019-02" db="EMBL/GenBank/DDBJ databases">
        <title>Deep-cultivation of Planctomycetes and their phenomic and genomic characterization uncovers novel biology.</title>
        <authorList>
            <person name="Wiegand S."/>
            <person name="Jogler M."/>
            <person name="Boedeker C."/>
            <person name="Pinto D."/>
            <person name="Vollmers J."/>
            <person name="Rivas-Marin E."/>
            <person name="Kohn T."/>
            <person name="Peeters S.H."/>
            <person name="Heuer A."/>
            <person name="Rast P."/>
            <person name="Oberbeckmann S."/>
            <person name="Bunk B."/>
            <person name="Jeske O."/>
            <person name="Meyerdierks A."/>
            <person name="Storesund J.E."/>
            <person name="Kallscheuer N."/>
            <person name="Luecker S."/>
            <person name="Lage O.M."/>
            <person name="Pohl T."/>
            <person name="Merkel B.J."/>
            <person name="Hornburger P."/>
            <person name="Mueller R.-W."/>
            <person name="Bruemmer F."/>
            <person name="Labrenz M."/>
            <person name="Spormann A.M."/>
            <person name="Op den Camp H."/>
            <person name="Overmann J."/>
            <person name="Amann R."/>
            <person name="Jetten M.S.M."/>
            <person name="Mascher T."/>
            <person name="Medema M.H."/>
            <person name="Devos D.P."/>
            <person name="Kaster A.-K."/>
            <person name="Ovreas L."/>
            <person name="Rohde M."/>
            <person name="Galperin M.Y."/>
            <person name="Jogler C."/>
        </authorList>
    </citation>
    <scope>NUCLEOTIDE SEQUENCE [LARGE SCALE GENOMIC DNA]</scope>
    <source>
        <strain evidence="1 2">HG15A2</strain>
    </source>
</reference>
<dbReference type="Proteomes" id="UP000319852">
    <property type="component" value="Chromosome"/>
</dbReference>
<evidence type="ECO:0000313" key="2">
    <source>
        <dbReference type="Proteomes" id="UP000319852"/>
    </source>
</evidence>